<dbReference type="Proteomes" id="UP001186944">
    <property type="component" value="Unassembled WGS sequence"/>
</dbReference>
<evidence type="ECO:0000256" key="1">
    <source>
        <dbReference type="SAM" id="MobiDB-lite"/>
    </source>
</evidence>
<evidence type="ECO:0000313" key="3">
    <source>
        <dbReference type="Proteomes" id="UP001186944"/>
    </source>
</evidence>
<protein>
    <submittedName>
        <fullName evidence="2">Uncharacterized protein</fullName>
    </submittedName>
</protein>
<comment type="caution">
    <text evidence="2">The sequence shown here is derived from an EMBL/GenBank/DDBJ whole genome shotgun (WGS) entry which is preliminary data.</text>
</comment>
<feature type="region of interest" description="Disordered" evidence="1">
    <location>
        <begin position="197"/>
        <end position="236"/>
    </location>
</feature>
<dbReference type="EMBL" id="VSWD01000012">
    <property type="protein sequence ID" value="KAK3086007.1"/>
    <property type="molecule type" value="Genomic_DNA"/>
</dbReference>
<gene>
    <name evidence="2" type="ORF">FSP39_012056</name>
</gene>
<feature type="compositionally biased region" description="Low complexity" evidence="1">
    <location>
        <begin position="197"/>
        <end position="217"/>
    </location>
</feature>
<name>A0AA89BP34_PINIB</name>
<sequence length="444" mass="48992">MQNVQSGSAIIQYQLYDRFHSAIVTGWSKPEGGDVETETSSKITYAEKGKRLLETGEEINEGSPIQHFTDHRNASRKSIHRTRSADRCLSVNRDGHLPDVRSPRPWKAVTPIQIRGSRIDSPLIKSAASYERALCSHASVITIHSPEAPNQSKESLILKKQPGSSHVIPFLNDEFNFPGDIENGICARKFASPNASISRSPTLSSSLPSNTKSYTSSASDNYPPYSASQEGQNGIRKSEITSLAKSKTAITKQDTAYEDIVPEVFSLSHVADDPLNISKSEISGKSKENAKQSKSSQKETKKNLKDKTSKVKPEDKRQDEAILLGKKYTKPPEVPTKQITLQTCLTLSPRRSVPNTSTCVRESSNRGSVETMSKIFPKNRSVRSNNELAVTGTRYNPVQTPMFTIEDSRSRCDTQGKSADGKCQTFCNALEVVNKMQFCVTCEA</sequence>
<reference evidence="2" key="1">
    <citation type="submission" date="2019-08" db="EMBL/GenBank/DDBJ databases">
        <title>The improved chromosome-level genome for the pearl oyster Pinctada fucata martensii using PacBio sequencing and Hi-C.</title>
        <authorList>
            <person name="Zheng Z."/>
        </authorList>
    </citation>
    <scope>NUCLEOTIDE SEQUENCE</scope>
    <source>
        <strain evidence="2">ZZ-2019</strain>
        <tissue evidence="2">Adductor muscle</tissue>
    </source>
</reference>
<feature type="region of interest" description="Disordered" evidence="1">
    <location>
        <begin position="63"/>
        <end position="84"/>
    </location>
</feature>
<keyword evidence="3" id="KW-1185">Reference proteome</keyword>
<feature type="compositionally biased region" description="Basic and acidic residues" evidence="1">
    <location>
        <begin position="282"/>
        <end position="320"/>
    </location>
</feature>
<evidence type="ECO:0000313" key="2">
    <source>
        <dbReference type="EMBL" id="KAK3086007.1"/>
    </source>
</evidence>
<accession>A0AA89BP34</accession>
<dbReference type="AlphaFoldDB" id="A0AA89BP34"/>
<feature type="region of interest" description="Disordered" evidence="1">
    <location>
        <begin position="277"/>
        <end position="323"/>
    </location>
</feature>
<organism evidence="2 3">
    <name type="scientific">Pinctada imbricata</name>
    <name type="common">Atlantic pearl-oyster</name>
    <name type="synonym">Pinctada martensii</name>
    <dbReference type="NCBI Taxonomy" id="66713"/>
    <lineage>
        <taxon>Eukaryota</taxon>
        <taxon>Metazoa</taxon>
        <taxon>Spiralia</taxon>
        <taxon>Lophotrochozoa</taxon>
        <taxon>Mollusca</taxon>
        <taxon>Bivalvia</taxon>
        <taxon>Autobranchia</taxon>
        <taxon>Pteriomorphia</taxon>
        <taxon>Pterioida</taxon>
        <taxon>Pterioidea</taxon>
        <taxon>Pteriidae</taxon>
        <taxon>Pinctada</taxon>
    </lineage>
</organism>
<proteinExistence type="predicted"/>